<feature type="signal peptide" evidence="1">
    <location>
        <begin position="1"/>
        <end position="28"/>
    </location>
</feature>
<dbReference type="STRING" id="6313.A0A0K0DNF5"/>
<sequence length="166" mass="19259">MHIRSFLLACFACCFVMMAYYDAGFGTAYRNIVSFVRYPIYGNSMFDTCPLVLYNHLDPELLKFHHPGYNRKENCTVYEPFTELVDAQVLVKEKAKGYDCQARCIFPYNDFKYIEGTWINLPSSNLFECDIVETSCSQNETVEAFLHTQIYEQKGAQSTFPQPIEE</sequence>
<feature type="chain" id="PRO_5005326849" evidence="1">
    <location>
        <begin position="29"/>
        <end position="166"/>
    </location>
</feature>
<proteinExistence type="predicted"/>
<keyword evidence="2" id="KW-1185">Reference proteome</keyword>
<organism evidence="2 3">
    <name type="scientific">Angiostrongylus cantonensis</name>
    <name type="common">Rat lungworm</name>
    <dbReference type="NCBI Taxonomy" id="6313"/>
    <lineage>
        <taxon>Eukaryota</taxon>
        <taxon>Metazoa</taxon>
        <taxon>Ecdysozoa</taxon>
        <taxon>Nematoda</taxon>
        <taxon>Chromadorea</taxon>
        <taxon>Rhabditida</taxon>
        <taxon>Rhabditina</taxon>
        <taxon>Rhabditomorpha</taxon>
        <taxon>Strongyloidea</taxon>
        <taxon>Metastrongylidae</taxon>
        <taxon>Angiostrongylus</taxon>
    </lineage>
</organism>
<evidence type="ECO:0000313" key="2">
    <source>
        <dbReference type="Proteomes" id="UP000035642"/>
    </source>
</evidence>
<dbReference type="WBParaSite" id="ACAC_0001329201-mRNA-1">
    <property type="protein sequence ID" value="ACAC_0001329201-mRNA-1"/>
    <property type="gene ID" value="ACAC_0001329201"/>
</dbReference>
<accession>A0A0K0DNF5</accession>
<reference evidence="2" key="1">
    <citation type="submission" date="2012-09" db="EMBL/GenBank/DDBJ databases">
        <authorList>
            <person name="Martin A.A."/>
        </authorList>
    </citation>
    <scope>NUCLEOTIDE SEQUENCE</scope>
</reference>
<dbReference type="Proteomes" id="UP000035642">
    <property type="component" value="Unassembled WGS sequence"/>
</dbReference>
<evidence type="ECO:0000256" key="1">
    <source>
        <dbReference type="SAM" id="SignalP"/>
    </source>
</evidence>
<evidence type="ECO:0000313" key="3">
    <source>
        <dbReference type="WBParaSite" id="ACAC_0001329201-mRNA-1"/>
    </source>
</evidence>
<name>A0A0K0DNF5_ANGCA</name>
<keyword evidence="1" id="KW-0732">Signal</keyword>
<reference evidence="3" key="2">
    <citation type="submission" date="2017-02" db="UniProtKB">
        <authorList>
            <consortium name="WormBaseParasite"/>
        </authorList>
    </citation>
    <scope>IDENTIFICATION</scope>
</reference>
<protein>
    <submittedName>
        <fullName evidence="3">Uncharacterized protein</fullName>
    </submittedName>
</protein>
<dbReference type="AlphaFoldDB" id="A0A0K0DNF5"/>